<accession>A0A2I0BH10</accession>
<keyword evidence="5 13" id="KW-0812">Transmembrane</keyword>
<evidence type="ECO:0000313" key="17">
    <source>
        <dbReference type="Proteomes" id="UP000236161"/>
    </source>
</evidence>
<dbReference type="STRING" id="1088818.A0A2I0BH10"/>
<comment type="similarity">
    <text evidence="2 13">Belongs to the glycosyltransferase 43 family.</text>
</comment>
<dbReference type="GO" id="GO:0000139">
    <property type="term" value="C:Golgi membrane"/>
    <property type="evidence" value="ECO:0007669"/>
    <property type="project" value="UniProtKB-SubCell"/>
</dbReference>
<feature type="domain" description="PsbP C-terminal" evidence="15">
    <location>
        <begin position="474"/>
        <end position="625"/>
    </location>
</feature>
<evidence type="ECO:0000256" key="4">
    <source>
        <dbReference type="ARBA" id="ARBA00022679"/>
    </source>
</evidence>
<feature type="region of interest" description="Disordered" evidence="14">
    <location>
        <begin position="254"/>
        <end position="279"/>
    </location>
</feature>
<keyword evidence="8 13" id="KW-0333">Golgi apparatus</keyword>
<keyword evidence="10" id="KW-0325">Glycoprotein</keyword>
<evidence type="ECO:0000259" key="15">
    <source>
        <dbReference type="Pfam" id="PF01789"/>
    </source>
</evidence>
<sequence length="639" mass="70034">MGSSIDRSKKKILLWKKALIHFSLCFVMGFFTGFAPNSTTASFFSGNPGATAHASTLGISAVQTGIQNRSLLLELPAERPADAASPVAADRREDDRPELEPRRQLIVITTTGSGNRFQRAFLQRLAQSLRLVPPPLLWIIVQAAEDAPGTAGLLRETGVMYRHLTYKENFTDGAAATYHQRNVALSHVEHHRIEGIVHFAGCSNVYRLDLFEEIRKVEVFGTWPVAMVSTSRKRVVVEGPICRSSKIIGWRSKNLTNDTSSPEAPIFNSESSNGTVERRPLPKINISGFAFNSSILWDPERWGRPSSVPDASQDSIRFVQQVVLEDETKIRAVPADCSKMASASASRLSPLLSSVAATSSRQMPPPESSSGAVAASFPTAQSPLQLRFPVARRREFLGGIAVASVLLVESPASKAREVEVGSYLPPSPLDPSFVVFRARSTDTPALRAGKSFSFTFCSIMMDGNSSWLVGNVQPYEFILPPSWKQTRVANILSGNYCQPKCAEPWVEVKFEDEQQGKIQVVASPLIRLTNKPNATIEDIGSPEKVIASLGPFVTGNSFDSDELLETSVEKHGNQTYYSFVLETPYALTGSHNLAKATAKGNTVVLFVASANDKQWPSSEKILKAMRSIKKTLQKNNYQM</sequence>
<dbReference type="Gene3D" id="3.90.550.10">
    <property type="entry name" value="Spore Coat Polysaccharide Biosynthesis Protein SpsA, Chain A"/>
    <property type="match status" value="1"/>
</dbReference>
<dbReference type="InterPro" id="IPR005027">
    <property type="entry name" value="Glyco_trans_43"/>
</dbReference>
<dbReference type="Pfam" id="PF01789">
    <property type="entry name" value="PsbP"/>
    <property type="match status" value="1"/>
</dbReference>
<dbReference type="GO" id="GO:0009654">
    <property type="term" value="C:photosystem II oxygen evolving complex"/>
    <property type="evidence" value="ECO:0007669"/>
    <property type="project" value="InterPro"/>
</dbReference>
<keyword evidence="3" id="KW-0328">Glycosyltransferase</keyword>
<dbReference type="GO" id="GO:0015018">
    <property type="term" value="F:galactosylgalactosylxylosylprotein 3-beta-glucuronosyltransferase activity"/>
    <property type="evidence" value="ECO:0007669"/>
    <property type="project" value="InterPro"/>
</dbReference>
<keyword evidence="11 13" id="KW-0961">Cell wall biogenesis/degradation</keyword>
<feature type="compositionally biased region" description="Basic and acidic residues" evidence="14">
    <location>
        <begin position="89"/>
        <end position="101"/>
    </location>
</feature>
<dbReference type="InterPro" id="IPR016123">
    <property type="entry name" value="Mog1/PsbP_a/b/a-sand"/>
</dbReference>
<dbReference type="PANTHER" id="PTHR10896">
    <property type="entry name" value="GALACTOSYLGALACTOSYLXYLOSYLPROTEIN 3-BETA-GLUCURONOSYLTRANSFERASE BETA-1,3-GLUCURONYLTRANSFERASE"/>
    <property type="match status" value="1"/>
</dbReference>
<feature type="region of interest" description="Disordered" evidence="14">
    <location>
        <begin position="82"/>
        <end position="101"/>
    </location>
</feature>
<keyword evidence="9 13" id="KW-0472">Membrane</keyword>
<comment type="subcellular location">
    <subcellularLocation>
        <location evidence="1 13">Golgi apparatus membrane</location>
        <topology evidence="1 13">Single-pass type II membrane protein</topology>
    </subcellularLocation>
</comment>
<organism evidence="16 17">
    <name type="scientific">Apostasia shenzhenica</name>
    <dbReference type="NCBI Taxonomy" id="1088818"/>
    <lineage>
        <taxon>Eukaryota</taxon>
        <taxon>Viridiplantae</taxon>
        <taxon>Streptophyta</taxon>
        <taxon>Embryophyta</taxon>
        <taxon>Tracheophyta</taxon>
        <taxon>Spermatophyta</taxon>
        <taxon>Magnoliopsida</taxon>
        <taxon>Liliopsida</taxon>
        <taxon>Asparagales</taxon>
        <taxon>Orchidaceae</taxon>
        <taxon>Apostasioideae</taxon>
        <taxon>Apostasia</taxon>
    </lineage>
</organism>
<evidence type="ECO:0000256" key="5">
    <source>
        <dbReference type="ARBA" id="ARBA00022692"/>
    </source>
</evidence>
<dbReference type="InterPro" id="IPR029044">
    <property type="entry name" value="Nucleotide-diphossugar_trans"/>
</dbReference>
<dbReference type="GO" id="GO:0010417">
    <property type="term" value="P:glucuronoxylan biosynthetic process"/>
    <property type="evidence" value="ECO:0007669"/>
    <property type="project" value="TreeGrafter"/>
</dbReference>
<dbReference type="SUPFAM" id="SSF53448">
    <property type="entry name" value="Nucleotide-diphospho-sugar transferases"/>
    <property type="match status" value="1"/>
</dbReference>
<dbReference type="GO" id="GO:0019898">
    <property type="term" value="C:extrinsic component of membrane"/>
    <property type="evidence" value="ECO:0007669"/>
    <property type="project" value="InterPro"/>
</dbReference>
<dbReference type="AlphaFoldDB" id="A0A2I0BH10"/>
<keyword evidence="17" id="KW-1185">Reference proteome</keyword>
<dbReference type="InterPro" id="IPR002683">
    <property type="entry name" value="PsbP_C"/>
</dbReference>
<evidence type="ECO:0000256" key="7">
    <source>
        <dbReference type="ARBA" id="ARBA00022989"/>
    </source>
</evidence>
<evidence type="ECO:0000256" key="11">
    <source>
        <dbReference type="ARBA" id="ARBA00023316"/>
    </source>
</evidence>
<dbReference type="Gene3D" id="3.40.1000.10">
    <property type="entry name" value="Mog1/PsbP, alpha/beta/alpha sandwich"/>
    <property type="match status" value="1"/>
</dbReference>
<evidence type="ECO:0000313" key="16">
    <source>
        <dbReference type="EMBL" id="PKA67087.1"/>
    </source>
</evidence>
<evidence type="ECO:0000256" key="14">
    <source>
        <dbReference type="SAM" id="MobiDB-lite"/>
    </source>
</evidence>
<dbReference type="GO" id="GO:0005509">
    <property type="term" value="F:calcium ion binding"/>
    <property type="evidence" value="ECO:0007669"/>
    <property type="project" value="InterPro"/>
</dbReference>
<evidence type="ECO:0000256" key="13">
    <source>
        <dbReference type="RuleBase" id="RU363127"/>
    </source>
</evidence>
<dbReference type="Pfam" id="PF03360">
    <property type="entry name" value="Glyco_transf_43"/>
    <property type="match status" value="1"/>
</dbReference>
<keyword evidence="6 13" id="KW-0735">Signal-anchor</keyword>
<dbReference type="GO" id="GO:0042285">
    <property type="term" value="F:xylosyltransferase activity"/>
    <property type="evidence" value="ECO:0007669"/>
    <property type="project" value="TreeGrafter"/>
</dbReference>
<gene>
    <name evidence="16" type="primary">PPD6</name>
    <name evidence="16" type="ORF">AXF42_Ash004578</name>
</gene>
<name>A0A2I0BH10_9ASPA</name>
<dbReference type="GO" id="GO:0071555">
    <property type="term" value="P:cell wall organization"/>
    <property type="evidence" value="ECO:0007669"/>
    <property type="project" value="UniProtKB-KW"/>
</dbReference>
<dbReference type="EMBL" id="KZ451883">
    <property type="protein sequence ID" value="PKA67087.1"/>
    <property type="molecule type" value="Genomic_DNA"/>
</dbReference>
<feature type="transmembrane region" description="Helical" evidence="13">
    <location>
        <begin position="12"/>
        <end position="35"/>
    </location>
</feature>
<evidence type="ECO:0000256" key="6">
    <source>
        <dbReference type="ARBA" id="ARBA00022968"/>
    </source>
</evidence>
<dbReference type="Proteomes" id="UP000236161">
    <property type="component" value="Unassembled WGS sequence"/>
</dbReference>
<comment type="function">
    <text evidence="13">Involved in the synthesis of glucuronoxylan hemicellulose in secondary cell walls.</text>
</comment>
<dbReference type="GO" id="GO:0009834">
    <property type="term" value="P:plant-type secondary cell wall biogenesis"/>
    <property type="evidence" value="ECO:0007669"/>
    <property type="project" value="TreeGrafter"/>
</dbReference>
<dbReference type="PANTHER" id="PTHR10896:SF59">
    <property type="entry name" value="BETA-1,4-XYLOSYLTRANSFERASE IRX9"/>
    <property type="match status" value="1"/>
</dbReference>
<evidence type="ECO:0000256" key="8">
    <source>
        <dbReference type="ARBA" id="ARBA00023034"/>
    </source>
</evidence>
<evidence type="ECO:0000256" key="1">
    <source>
        <dbReference type="ARBA" id="ARBA00004323"/>
    </source>
</evidence>
<dbReference type="SUPFAM" id="SSF55724">
    <property type="entry name" value="Mog1p/PsbP-like"/>
    <property type="match status" value="1"/>
</dbReference>
<keyword evidence="7 13" id="KW-1133">Transmembrane helix</keyword>
<reference evidence="16 17" key="1">
    <citation type="journal article" date="2017" name="Nature">
        <title>The Apostasia genome and the evolution of orchids.</title>
        <authorList>
            <person name="Zhang G.Q."/>
            <person name="Liu K.W."/>
            <person name="Li Z."/>
            <person name="Lohaus R."/>
            <person name="Hsiao Y.Y."/>
            <person name="Niu S.C."/>
            <person name="Wang J.Y."/>
            <person name="Lin Y.C."/>
            <person name="Xu Q."/>
            <person name="Chen L.J."/>
            <person name="Yoshida K."/>
            <person name="Fujiwara S."/>
            <person name="Wang Z.W."/>
            <person name="Zhang Y.Q."/>
            <person name="Mitsuda N."/>
            <person name="Wang M."/>
            <person name="Liu G.H."/>
            <person name="Pecoraro L."/>
            <person name="Huang H.X."/>
            <person name="Xiao X.J."/>
            <person name="Lin M."/>
            <person name="Wu X.Y."/>
            <person name="Wu W.L."/>
            <person name="Chen Y.Y."/>
            <person name="Chang S.B."/>
            <person name="Sakamoto S."/>
            <person name="Ohme-Takagi M."/>
            <person name="Yagi M."/>
            <person name="Zeng S.J."/>
            <person name="Shen C.Y."/>
            <person name="Yeh C.M."/>
            <person name="Luo Y.B."/>
            <person name="Tsai W.C."/>
            <person name="Van de Peer Y."/>
            <person name="Liu Z.J."/>
        </authorList>
    </citation>
    <scope>NUCLEOTIDE SEQUENCE [LARGE SCALE GENOMIC DNA]</scope>
    <source>
        <strain evidence="17">cv. Shenzhen</strain>
        <tissue evidence="16">Stem</tissue>
    </source>
</reference>
<protein>
    <recommendedName>
        <fullName evidence="13">Glycosyltransferases</fullName>
        <ecNumber evidence="13">2.4.-.-</ecNumber>
    </recommendedName>
</protein>
<dbReference type="GO" id="GO:0015979">
    <property type="term" value="P:photosynthesis"/>
    <property type="evidence" value="ECO:0007669"/>
    <property type="project" value="InterPro"/>
</dbReference>
<evidence type="ECO:0000256" key="12">
    <source>
        <dbReference type="PIRSR" id="PIRSR605027-4"/>
    </source>
</evidence>
<keyword evidence="4 13" id="KW-0808">Transferase</keyword>
<evidence type="ECO:0000256" key="10">
    <source>
        <dbReference type="ARBA" id="ARBA00023180"/>
    </source>
</evidence>
<evidence type="ECO:0000256" key="3">
    <source>
        <dbReference type="ARBA" id="ARBA00022676"/>
    </source>
</evidence>
<evidence type="ECO:0000256" key="2">
    <source>
        <dbReference type="ARBA" id="ARBA00007706"/>
    </source>
</evidence>
<dbReference type="EC" id="2.4.-.-" evidence="13"/>
<proteinExistence type="inferred from homology"/>
<feature type="compositionally biased region" description="Polar residues" evidence="14">
    <location>
        <begin position="254"/>
        <end position="275"/>
    </location>
</feature>
<evidence type="ECO:0000256" key="9">
    <source>
        <dbReference type="ARBA" id="ARBA00023136"/>
    </source>
</evidence>
<dbReference type="OrthoDB" id="512438at2759"/>
<feature type="site" description="Interaction with galactose moiety of substrate glycoprotein" evidence="12">
    <location>
        <position position="238"/>
    </location>
</feature>